<evidence type="ECO:0000313" key="3">
    <source>
        <dbReference type="Proteomes" id="UP000663838"/>
    </source>
</evidence>
<dbReference type="EMBL" id="CAJOBS010003109">
    <property type="protein sequence ID" value="CAF4845811.1"/>
    <property type="molecule type" value="Genomic_DNA"/>
</dbReference>
<proteinExistence type="predicted"/>
<accession>A0A821RTM4</accession>
<protein>
    <recommendedName>
        <fullName evidence="4">F-box domain-containing protein</fullName>
    </recommendedName>
</protein>
<name>A0A821RTM4_9BILA</name>
<dbReference type="EMBL" id="CAJNYV010001258">
    <property type="protein sequence ID" value="CAF3412730.1"/>
    <property type="molecule type" value="Genomic_DNA"/>
</dbReference>
<evidence type="ECO:0008006" key="4">
    <source>
        <dbReference type="Google" id="ProtNLM"/>
    </source>
</evidence>
<comment type="caution">
    <text evidence="2">The sequence shown here is derived from an EMBL/GenBank/DDBJ whole genome shotgun (WGS) entry which is preliminary data.</text>
</comment>
<dbReference type="Proteomes" id="UP000663865">
    <property type="component" value="Unassembled WGS sequence"/>
</dbReference>
<reference evidence="2" key="1">
    <citation type="submission" date="2021-02" db="EMBL/GenBank/DDBJ databases">
        <authorList>
            <person name="Nowell W R."/>
        </authorList>
    </citation>
    <scope>NUCLEOTIDE SEQUENCE</scope>
</reference>
<dbReference type="AlphaFoldDB" id="A0A821RTM4"/>
<gene>
    <name evidence="1" type="ORF">KIK155_LOCUS9188</name>
    <name evidence="2" type="ORF">TOA249_LOCUS26469</name>
</gene>
<dbReference type="Proteomes" id="UP000663838">
    <property type="component" value="Unassembled WGS sequence"/>
</dbReference>
<evidence type="ECO:0000313" key="1">
    <source>
        <dbReference type="EMBL" id="CAF3412730.1"/>
    </source>
</evidence>
<sequence length="201" mass="23375">MNDSTVNILNLCDEILLIIFNKLNKIDVLYALIGANRKLDSFARDTIFTGSVDLVTISLNEVNDSRNKTIFDRFCFDIVPRIHHNIESLTLDPLSIDRIDRIENYFKLHKLTLMNLQLEMASRIFNDESSFIHTFKHQISHLTVTIHDDSTGEHVQKLSTNVFTKIFIMFINLTYFHYHLQDICRHVPNSLINLPSTTCYS</sequence>
<evidence type="ECO:0000313" key="2">
    <source>
        <dbReference type="EMBL" id="CAF4845811.1"/>
    </source>
</evidence>
<organism evidence="2 3">
    <name type="scientific">Rotaria socialis</name>
    <dbReference type="NCBI Taxonomy" id="392032"/>
    <lineage>
        <taxon>Eukaryota</taxon>
        <taxon>Metazoa</taxon>
        <taxon>Spiralia</taxon>
        <taxon>Gnathifera</taxon>
        <taxon>Rotifera</taxon>
        <taxon>Eurotatoria</taxon>
        <taxon>Bdelloidea</taxon>
        <taxon>Philodinida</taxon>
        <taxon>Philodinidae</taxon>
        <taxon>Rotaria</taxon>
    </lineage>
</organism>